<evidence type="ECO:0000256" key="2">
    <source>
        <dbReference type="SAM" id="Phobius"/>
    </source>
</evidence>
<dbReference type="AlphaFoldDB" id="A0A832ATS0"/>
<organism evidence="3">
    <name type="scientific">Ignisphaera aggregans</name>
    <dbReference type="NCBI Taxonomy" id="334771"/>
    <lineage>
        <taxon>Archaea</taxon>
        <taxon>Thermoproteota</taxon>
        <taxon>Thermoprotei</taxon>
        <taxon>Desulfurococcales</taxon>
        <taxon>Desulfurococcaceae</taxon>
        <taxon>Ignisphaera</taxon>
    </lineage>
</organism>
<dbReference type="InterPro" id="IPR036525">
    <property type="entry name" value="Tubulin/FtsZ_GTPase_sf"/>
</dbReference>
<dbReference type="InterPro" id="IPR025904">
    <property type="entry name" value="Tubulin-like"/>
</dbReference>
<reference evidence="3" key="1">
    <citation type="journal article" date="2020" name="mSystems">
        <title>Genome- and Community-Level Interaction Insights into Carbon Utilization and Element Cycling Functions of Hydrothermarchaeota in Hydrothermal Sediment.</title>
        <authorList>
            <person name="Zhou Z."/>
            <person name="Liu Y."/>
            <person name="Xu W."/>
            <person name="Pan J."/>
            <person name="Luo Z.H."/>
            <person name="Li M."/>
        </authorList>
    </citation>
    <scope>NUCLEOTIDE SEQUENCE</scope>
    <source>
        <strain evidence="3">SpSt-629</strain>
    </source>
</reference>
<accession>A0A832ATS0</accession>
<evidence type="ECO:0000313" key="3">
    <source>
        <dbReference type="EMBL" id="HFQ79161.1"/>
    </source>
</evidence>
<keyword evidence="2" id="KW-0472">Membrane</keyword>
<keyword evidence="2" id="KW-1133">Transmembrane helix</keyword>
<keyword evidence="2" id="KW-0812">Transmembrane</keyword>
<feature type="transmembrane region" description="Helical" evidence="2">
    <location>
        <begin position="184"/>
        <end position="203"/>
    </location>
</feature>
<feature type="coiled-coil region" evidence="1">
    <location>
        <begin position="591"/>
        <end position="632"/>
    </location>
</feature>
<comment type="caution">
    <text evidence="3">The sequence shown here is derived from an EMBL/GenBank/DDBJ whole genome shotgun (WGS) entry which is preliminary data.</text>
</comment>
<dbReference type="SUPFAM" id="SSF52490">
    <property type="entry name" value="Tubulin nucleotide-binding domain-like"/>
    <property type="match status" value="1"/>
</dbReference>
<dbReference type="Pfam" id="PF13809">
    <property type="entry name" value="Tubulin_2"/>
    <property type="match status" value="1"/>
</dbReference>
<feature type="coiled-coil region" evidence="1">
    <location>
        <begin position="366"/>
        <end position="407"/>
    </location>
</feature>
<proteinExistence type="predicted"/>
<feature type="coiled-coil region" evidence="1">
    <location>
        <begin position="477"/>
        <end position="556"/>
    </location>
</feature>
<protein>
    <submittedName>
        <fullName evidence="3">Uncharacterized protein</fullName>
    </submittedName>
</protein>
<evidence type="ECO:0000256" key="1">
    <source>
        <dbReference type="SAM" id="Coils"/>
    </source>
</evidence>
<keyword evidence="1" id="KW-0175">Coiled coil</keyword>
<sequence>MPLLYAIGLGGTGSNIVLKFIEKFKSVISEAQESGVGIGVKVQIIDLAKEPVVDDAVKSGLLAPDDVFVVPAYLVEQEKSYLPVLADSKPWFPKELKGDLLYRVRGEHGVERRRPIARLLFHSPQIAWSIYNVLKHDIEELVKMREAMGINVIYVAIIASLGGGWGSGTLIDIAALVRQIIYRVAGEALTPIIIGIFVLPYGYSTKPPPGIRVEFEEENAIAALKELYLLHLYHKYGIKYSEEIQQIGEIVYSSTNVKLFDIVFLASYGNVLGGTYIEQFERLDSKIADFLAFLALMPSTVDELKRMEKIVSGLSLSENILLLYNEADRLLPLPKAEEIELFKYRPIVATFGIAEYDIDLKALYEYFDKINQSQEIEQRISELEKQVNEIEKKLIETRLKLTEAQTKFRDCLERATRLLRGEEVYTPPKSIENMIEDEIKRIDQDPIGYDKRRDILKFIDRAKSEVGRNITLLYLVLRLLEQKLRELEINYGEELSKIEESIKIKERELEANIKALENLSMVSRVLRKDREYRENIKRLQEELRALRNRSSVLREKVDGIRINRDGISSQISPIASSARADDLCTDLAKTISDYDNDARNIEIDLKRLTSELNSMKKIYDDIMKNLDKLKQNPTLIKLRTEFGEALLNALMDQWRKDPQNFTKLTLDDIRKIIENQKTNVDIFDKAVSKLSLNAKPLLIDSPETRKCYSEFYSHYLKGQISNLTTGSRIVVATPRDVTELSNRIGSTFSIKLSYLGANAKLVVLNPVIPLPCTEEFRGMYSEYRNAIDMGAYYIHILPVNRMVKQLEDKIKEFQTQAAP</sequence>
<name>A0A832ATS0_9CREN</name>
<feature type="transmembrane region" description="Helical" evidence="2">
    <location>
        <begin position="152"/>
        <end position="177"/>
    </location>
</feature>
<dbReference type="Gene3D" id="3.40.50.1440">
    <property type="entry name" value="Tubulin/FtsZ, GTPase domain"/>
    <property type="match status" value="1"/>
</dbReference>
<gene>
    <name evidence="3" type="ORF">ENT99_05625</name>
</gene>
<dbReference type="EMBL" id="DTAU01000108">
    <property type="protein sequence ID" value="HFQ79161.1"/>
    <property type="molecule type" value="Genomic_DNA"/>
</dbReference>